<reference evidence="1 2" key="1">
    <citation type="submission" date="2015-04" db="EMBL/GenBank/DDBJ databases">
        <authorList>
            <person name="Syromyatnikov M.Y."/>
            <person name="Popov V.N."/>
        </authorList>
    </citation>
    <scope>NUCLEOTIDE SEQUENCE [LARGE SCALE GENOMIC DNA]</scope>
</reference>
<accession>A0A1J1IFU8</accession>
<organism evidence="1 2">
    <name type="scientific">Clunio marinus</name>
    <dbReference type="NCBI Taxonomy" id="568069"/>
    <lineage>
        <taxon>Eukaryota</taxon>
        <taxon>Metazoa</taxon>
        <taxon>Ecdysozoa</taxon>
        <taxon>Arthropoda</taxon>
        <taxon>Hexapoda</taxon>
        <taxon>Insecta</taxon>
        <taxon>Pterygota</taxon>
        <taxon>Neoptera</taxon>
        <taxon>Endopterygota</taxon>
        <taxon>Diptera</taxon>
        <taxon>Nematocera</taxon>
        <taxon>Chironomoidea</taxon>
        <taxon>Chironomidae</taxon>
        <taxon>Clunio</taxon>
    </lineage>
</organism>
<name>A0A1J1IFU8_9DIPT</name>
<keyword evidence="2" id="KW-1185">Reference proteome</keyword>
<protein>
    <submittedName>
        <fullName evidence="1">CLUMA_CG012265, isoform A</fullName>
    </submittedName>
</protein>
<proteinExistence type="predicted"/>
<gene>
    <name evidence="1" type="ORF">CLUMA_CG012265</name>
</gene>
<evidence type="ECO:0000313" key="1">
    <source>
        <dbReference type="EMBL" id="CRK99096.1"/>
    </source>
</evidence>
<dbReference type="AlphaFoldDB" id="A0A1J1IFU8"/>
<evidence type="ECO:0000313" key="2">
    <source>
        <dbReference type="Proteomes" id="UP000183832"/>
    </source>
</evidence>
<sequence>MQTKLVNPKPASLSAFFVFSSQTKIRTIFCVFWSLKAQPPSPCDSRKLRRLSIFVLLVMDDLSMFSHMTWDNGQLFNEADRFDHALDNGKTFLWEILNKLFKD</sequence>
<dbReference type="EMBL" id="CVRI01000048">
    <property type="protein sequence ID" value="CRK99096.1"/>
    <property type="molecule type" value="Genomic_DNA"/>
</dbReference>
<dbReference type="Proteomes" id="UP000183832">
    <property type="component" value="Unassembled WGS sequence"/>
</dbReference>